<feature type="region of interest" description="Disordered" evidence="1">
    <location>
        <begin position="103"/>
        <end position="128"/>
    </location>
</feature>
<dbReference type="Proteomes" id="UP000186922">
    <property type="component" value="Unassembled WGS sequence"/>
</dbReference>
<proteinExistence type="predicted"/>
<reference evidence="2 3" key="1">
    <citation type="journal article" date="2016" name="Nat. Commun.">
        <title>Extremotolerant tardigrade genome and improved radiotolerance of human cultured cells by tardigrade-unique protein.</title>
        <authorList>
            <person name="Hashimoto T."/>
            <person name="Horikawa D.D."/>
            <person name="Saito Y."/>
            <person name="Kuwahara H."/>
            <person name="Kozuka-Hata H."/>
            <person name="Shin-I T."/>
            <person name="Minakuchi Y."/>
            <person name="Ohishi K."/>
            <person name="Motoyama A."/>
            <person name="Aizu T."/>
            <person name="Enomoto A."/>
            <person name="Kondo K."/>
            <person name="Tanaka S."/>
            <person name="Hara Y."/>
            <person name="Koshikawa S."/>
            <person name="Sagara H."/>
            <person name="Miura T."/>
            <person name="Yokobori S."/>
            <person name="Miyagawa K."/>
            <person name="Suzuki Y."/>
            <person name="Kubo T."/>
            <person name="Oyama M."/>
            <person name="Kohara Y."/>
            <person name="Fujiyama A."/>
            <person name="Arakawa K."/>
            <person name="Katayama T."/>
            <person name="Toyoda A."/>
            <person name="Kunieda T."/>
        </authorList>
    </citation>
    <scope>NUCLEOTIDE SEQUENCE [LARGE SCALE GENOMIC DNA]</scope>
    <source>
        <strain evidence="2 3">YOKOZUNA-1</strain>
    </source>
</reference>
<evidence type="ECO:0000313" key="2">
    <source>
        <dbReference type="EMBL" id="GAV03624.1"/>
    </source>
</evidence>
<organism evidence="2 3">
    <name type="scientific">Ramazzottius varieornatus</name>
    <name type="common">Water bear</name>
    <name type="synonym">Tardigrade</name>
    <dbReference type="NCBI Taxonomy" id="947166"/>
    <lineage>
        <taxon>Eukaryota</taxon>
        <taxon>Metazoa</taxon>
        <taxon>Ecdysozoa</taxon>
        <taxon>Tardigrada</taxon>
        <taxon>Eutardigrada</taxon>
        <taxon>Parachela</taxon>
        <taxon>Hypsibioidea</taxon>
        <taxon>Ramazzottiidae</taxon>
        <taxon>Ramazzottius</taxon>
    </lineage>
</organism>
<dbReference type="AlphaFoldDB" id="A0A1D1VX80"/>
<keyword evidence="3" id="KW-1185">Reference proteome</keyword>
<gene>
    <name evidence="2" type="primary">RvY_14020-1</name>
    <name evidence="2" type="synonym">RvY_14020.1</name>
    <name evidence="2" type="ORF">RvY_14020</name>
</gene>
<evidence type="ECO:0000256" key="1">
    <source>
        <dbReference type="SAM" id="MobiDB-lite"/>
    </source>
</evidence>
<protein>
    <submittedName>
        <fullName evidence="2">Uncharacterized protein</fullName>
    </submittedName>
</protein>
<sequence>MINASKLTAKEKADKRRRIEGMTVTVIAHPNRFPSEHLRVDIHHFSERRVPQDTNKPTAESGHRENLTILSDMPDGHILGRLCMAGECLHCKFRGCMVSSETPIRERDSQRVKSWQDTWPKPSKAMQV</sequence>
<evidence type="ECO:0000313" key="3">
    <source>
        <dbReference type="Proteomes" id="UP000186922"/>
    </source>
</evidence>
<name>A0A1D1VX80_RAMVA</name>
<feature type="region of interest" description="Disordered" evidence="1">
    <location>
        <begin position="46"/>
        <end position="65"/>
    </location>
</feature>
<comment type="caution">
    <text evidence="2">The sequence shown here is derived from an EMBL/GenBank/DDBJ whole genome shotgun (WGS) entry which is preliminary data.</text>
</comment>
<accession>A0A1D1VX80</accession>
<dbReference type="EMBL" id="BDGG01000009">
    <property type="protein sequence ID" value="GAV03624.1"/>
    <property type="molecule type" value="Genomic_DNA"/>
</dbReference>